<comment type="caution">
    <text evidence="2">The sequence shown here is derived from an EMBL/GenBank/DDBJ whole genome shotgun (WGS) entry which is preliminary data.</text>
</comment>
<sequence length="169" mass="18231">MTLAEKLKDSKAVYAGAGAVDLAVEKLREVPEVAAKVRAELTENYSKYRESVTGNVDELRGDLNERVAKARTTVTVRVDELKANVARYQETTEATTFQGYVATFSTKVTEVIDELAERGKTVINKEAVKVEEATVAAPPRQATSIEAEAAKPAPKPKPAAAKKTPAKKA</sequence>
<evidence type="ECO:0000313" key="2">
    <source>
        <dbReference type="EMBL" id="ROO90256.1"/>
    </source>
</evidence>
<protein>
    <recommendedName>
        <fullName evidence="4">Heparin binding hemagglutinin HbhA</fullName>
    </recommendedName>
</protein>
<gene>
    <name evidence="2" type="ORF">EDD29_7978</name>
</gene>
<evidence type="ECO:0000256" key="1">
    <source>
        <dbReference type="SAM" id="MobiDB-lite"/>
    </source>
</evidence>
<feature type="region of interest" description="Disordered" evidence="1">
    <location>
        <begin position="133"/>
        <end position="169"/>
    </location>
</feature>
<dbReference type="RefSeq" id="WP_123669236.1">
    <property type="nucleotide sequence ID" value="NZ_RJKE01000001.1"/>
</dbReference>
<dbReference type="OrthoDB" id="3539443at2"/>
<accession>A0A3N1D9T5</accession>
<organism evidence="2 3">
    <name type="scientific">Actinocorallia herbida</name>
    <dbReference type="NCBI Taxonomy" id="58109"/>
    <lineage>
        <taxon>Bacteria</taxon>
        <taxon>Bacillati</taxon>
        <taxon>Actinomycetota</taxon>
        <taxon>Actinomycetes</taxon>
        <taxon>Streptosporangiales</taxon>
        <taxon>Thermomonosporaceae</taxon>
        <taxon>Actinocorallia</taxon>
    </lineage>
</organism>
<name>A0A3N1D9T5_9ACTN</name>
<dbReference type="SUPFAM" id="SSF58113">
    <property type="entry name" value="Apolipoprotein A-I"/>
    <property type="match status" value="1"/>
</dbReference>
<dbReference type="Gene3D" id="1.20.120.20">
    <property type="entry name" value="Apolipoprotein"/>
    <property type="match status" value="1"/>
</dbReference>
<evidence type="ECO:0000313" key="3">
    <source>
        <dbReference type="Proteomes" id="UP000272400"/>
    </source>
</evidence>
<keyword evidence="3" id="KW-1185">Reference proteome</keyword>
<dbReference type="AlphaFoldDB" id="A0A3N1D9T5"/>
<reference evidence="2 3" key="1">
    <citation type="submission" date="2018-11" db="EMBL/GenBank/DDBJ databases">
        <title>Sequencing the genomes of 1000 actinobacteria strains.</title>
        <authorList>
            <person name="Klenk H.-P."/>
        </authorList>
    </citation>
    <scope>NUCLEOTIDE SEQUENCE [LARGE SCALE GENOMIC DNA]</scope>
    <source>
        <strain evidence="2 3">DSM 44254</strain>
    </source>
</reference>
<dbReference type="EMBL" id="RJKE01000001">
    <property type="protein sequence ID" value="ROO90256.1"/>
    <property type="molecule type" value="Genomic_DNA"/>
</dbReference>
<evidence type="ECO:0008006" key="4">
    <source>
        <dbReference type="Google" id="ProtNLM"/>
    </source>
</evidence>
<proteinExistence type="predicted"/>
<dbReference type="Proteomes" id="UP000272400">
    <property type="component" value="Unassembled WGS sequence"/>
</dbReference>